<proteinExistence type="predicted"/>
<dbReference type="EMBL" id="QDFR01000008">
    <property type="protein sequence ID" value="PVE51246.1"/>
    <property type="molecule type" value="Genomic_DNA"/>
</dbReference>
<gene>
    <name evidence="2" type="ORF">DC430_19480</name>
</gene>
<dbReference type="Pfam" id="PF08818">
    <property type="entry name" value="DUF1801"/>
    <property type="match status" value="1"/>
</dbReference>
<dbReference type="InterPro" id="IPR014922">
    <property type="entry name" value="YdhG-like"/>
</dbReference>
<sequence>MDAADSVGIAPTEDEEGSPASRLIDGRIAELTDWRGQVLSRIRSIIRSADPRMEEDWKWRGVPVWACNGIICTGETYRSTVKMTFPHGAALEDPFGLFNASLDGGTRRAIDLREGDDIDDDALSALIRSAIAFNDAKVRGRRAARTS</sequence>
<dbReference type="AlphaFoldDB" id="A0AA92C0H7"/>
<dbReference type="SUPFAM" id="SSF159888">
    <property type="entry name" value="YdhG-like"/>
    <property type="match status" value="1"/>
</dbReference>
<evidence type="ECO:0000313" key="3">
    <source>
        <dbReference type="Proteomes" id="UP000244335"/>
    </source>
</evidence>
<feature type="domain" description="YdhG-like" evidence="1">
    <location>
        <begin position="36"/>
        <end position="131"/>
    </location>
</feature>
<accession>A0AA92C0H7</accession>
<comment type="caution">
    <text evidence="2">The sequence shown here is derived from an EMBL/GenBank/DDBJ whole genome shotgun (WGS) entry which is preliminary data.</text>
</comment>
<dbReference type="Proteomes" id="UP000244335">
    <property type="component" value="Unassembled WGS sequence"/>
</dbReference>
<evidence type="ECO:0000313" key="2">
    <source>
        <dbReference type="EMBL" id="PVE51246.1"/>
    </source>
</evidence>
<reference evidence="2 3" key="1">
    <citation type="submission" date="2018-04" db="EMBL/GenBank/DDBJ databases">
        <authorList>
            <person name="Hagen T."/>
        </authorList>
    </citation>
    <scope>NUCLEOTIDE SEQUENCE [LARGE SCALE GENOMIC DNA]</scope>
    <source>
        <strain evidence="2 3">TPD7009</strain>
    </source>
</reference>
<protein>
    <recommendedName>
        <fullName evidence="1">YdhG-like domain-containing protein</fullName>
    </recommendedName>
</protein>
<evidence type="ECO:0000259" key="1">
    <source>
        <dbReference type="Pfam" id="PF08818"/>
    </source>
</evidence>
<name>A0AA92C0H7_RHIRH</name>
<dbReference type="Gene3D" id="3.90.1150.200">
    <property type="match status" value="1"/>
</dbReference>
<organism evidence="2 3">
    <name type="scientific">Rhizobium rhizogenes</name>
    <name type="common">Agrobacterium rhizogenes</name>
    <dbReference type="NCBI Taxonomy" id="359"/>
    <lineage>
        <taxon>Bacteria</taxon>
        <taxon>Pseudomonadati</taxon>
        <taxon>Pseudomonadota</taxon>
        <taxon>Alphaproteobacteria</taxon>
        <taxon>Hyphomicrobiales</taxon>
        <taxon>Rhizobiaceae</taxon>
        <taxon>Rhizobium/Agrobacterium group</taxon>
        <taxon>Rhizobium</taxon>
    </lineage>
</organism>